<accession>A0A4S2D2Q1</accession>
<dbReference type="PROSITE" id="PS51257">
    <property type="entry name" value="PROKAR_LIPOPROTEIN"/>
    <property type="match status" value="1"/>
</dbReference>
<keyword evidence="1" id="KW-0732">Signal</keyword>
<comment type="caution">
    <text evidence="2">The sequence shown here is derived from an EMBL/GenBank/DDBJ whole genome shotgun (WGS) entry which is preliminary data.</text>
</comment>
<dbReference type="RefSeq" id="WP_136003510.1">
    <property type="nucleotide sequence ID" value="NZ_SRYW01000003.1"/>
</dbReference>
<evidence type="ECO:0008006" key="4">
    <source>
        <dbReference type="Google" id="ProtNLM"/>
    </source>
</evidence>
<proteinExistence type="predicted"/>
<feature type="chain" id="PRO_5020409552" description="Lipoprotein" evidence="1">
    <location>
        <begin position="21"/>
        <end position="114"/>
    </location>
</feature>
<evidence type="ECO:0000313" key="2">
    <source>
        <dbReference type="EMBL" id="TGY35797.1"/>
    </source>
</evidence>
<gene>
    <name evidence="2" type="ORF">E5352_04055</name>
</gene>
<dbReference type="OrthoDB" id="6024770at2"/>
<evidence type="ECO:0000313" key="3">
    <source>
        <dbReference type="Proteomes" id="UP000306631"/>
    </source>
</evidence>
<name>A0A4S2D2Q1_STEMA</name>
<protein>
    <recommendedName>
        <fullName evidence="4">Lipoprotein</fullName>
    </recommendedName>
</protein>
<reference evidence="2 3" key="1">
    <citation type="submission" date="2019-04" db="EMBL/GenBank/DDBJ databases">
        <title>Microbes associate with the intestines of laboratory mice.</title>
        <authorList>
            <person name="Navarre W."/>
            <person name="Wong E."/>
            <person name="Huang K."/>
            <person name="Tropini C."/>
            <person name="Ng K."/>
            <person name="Yu B."/>
        </authorList>
    </citation>
    <scope>NUCLEOTIDE SEQUENCE [LARGE SCALE GENOMIC DNA]</scope>
    <source>
        <strain evidence="2 3">NM62_B4-13</strain>
    </source>
</reference>
<dbReference type="EMBL" id="SRYW01000003">
    <property type="protein sequence ID" value="TGY35797.1"/>
    <property type="molecule type" value="Genomic_DNA"/>
</dbReference>
<sequence>MRTPALAAACLLLLAACQQSGNTSVTRVSANGVDTLYSRTTVVDGVARFACIASRSGQCHYLVLDPRCTLEAACAQPPLQQFAVAVGQTRAMPDLPTGFKLCVSEVRKERCHRD</sequence>
<dbReference type="AlphaFoldDB" id="A0A4S2D2Q1"/>
<feature type="signal peptide" evidence="1">
    <location>
        <begin position="1"/>
        <end position="20"/>
    </location>
</feature>
<organism evidence="2 3">
    <name type="scientific">Stenotrophomonas maltophilia</name>
    <name type="common">Pseudomonas maltophilia</name>
    <name type="synonym">Xanthomonas maltophilia</name>
    <dbReference type="NCBI Taxonomy" id="40324"/>
    <lineage>
        <taxon>Bacteria</taxon>
        <taxon>Pseudomonadati</taxon>
        <taxon>Pseudomonadota</taxon>
        <taxon>Gammaproteobacteria</taxon>
        <taxon>Lysobacterales</taxon>
        <taxon>Lysobacteraceae</taxon>
        <taxon>Stenotrophomonas</taxon>
        <taxon>Stenotrophomonas maltophilia group</taxon>
    </lineage>
</organism>
<dbReference type="Proteomes" id="UP000306631">
    <property type="component" value="Unassembled WGS sequence"/>
</dbReference>
<evidence type="ECO:0000256" key="1">
    <source>
        <dbReference type="SAM" id="SignalP"/>
    </source>
</evidence>